<evidence type="ECO:0000313" key="7">
    <source>
        <dbReference type="Proteomes" id="UP001189429"/>
    </source>
</evidence>
<evidence type="ECO:0000256" key="3">
    <source>
        <dbReference type="ARBA" id="ARBA00022833"/>
    </source>
</evidence>
<evidence type="ECO:0000313" key="6">
    <source>
        <dbReference type="EMBL" id="CAK0843667.1"/>
    </source>
</evidence>
<keyword evidence="7" id="KW-1185">Reference proteome</keyword>
<feature type="domain" description="RING-type" evidence="5">
    <location>
        <begin position="45"/>
        <end position="87"/>
    </location>
</feature>
<dbReference type="EMBL" id="CAUYUJ010014598">
    <property type="protein sequence ID" value="CAK0843667.1"/>
    <property type="molecule type" value="Genomic_DNA"/>
</dbReference>
<dbReference type="PANTHER" id="PTHR46858:SF5">
    <property type="entry name" value="E3 UBIQUITIN-PROTEIN LIGASE APD1-RELATED"/>
    <property type="match status" value="1"/>
</dbReference>
<accession>A0ABN9TD47</accession>
<evidence type="ECO:0000256" key="4">
    <source>
        <dbReference type="PROSITE-ProRule" id="PRU00175"/>
    </source>
</evidence>
<dbReference type="InterPro" id="IPR013083">
    <property type="entry name" value="Znf_RING/FYVE/PHD"/>
</dbReference>
<comment type="caution">
    <text evidence="6">The sequence shown here is derived from an EMBL/GenBank/DDBJ whole genome shotgun (WGS) entry which is preliminary data.</text>
</comment>
<dbReference type="PANTHER" id="PTHR46858">
    <property type="entry name" value="OS05G0521000 PROTEIN"/>
    <property type="match status" value="1"/>
</dbReference>
<dbReference type="Pfam" id="PF13920">
    <property type="entry name" value="zf-C3HC4_3"/>
    <property type="match status" value="1"/>
</dbReference>
<evidence type="ECO:0000256" key="1">
    <source>
        <dbReference type="ARBA" id="ARBA00022723"/>
    </source>
</evidence>
<evidence type="ECO:0000256" key="2">
    <source>
        <dbReference type="ARBA" id="ARBA00022771"/>
    </source>
</evidence>
<organism evidence="6 7">
    <name type="scientific">Prorocentrum cordatum</name>
    <dbReference type="NCBI Taxonomy" id="2364126"/>
    <lineage>
        <taxon>Eukaryota</taxon>
        <taxon>Sar</taxon>
        <taxon>Alveolata</taxon>
        <taxon>Dinophyceae</taxon>
        <taxon>Prorocentrales</taxon>
        <taxon>Prorocentraceae</taxon>
        <taxon>Prorocentrum</taxon>
    </lineage>
</organism>
<dbReference type="InterPro" id="IPR001841">
    <property type="entry name" value="Znf_RING"/>
</dbReference>
<sequence>MIGPRGRHRGKTTRTQIVGDSACLVFRPAETALRAAPLGEGEPACVVCAEAAAVATFVHGATGHTACCVPCAEELQRRRDLRCPVCRQPFTSVIRTFSA</sequence>
<evidence type="ECO:0000259" key="5">
    <source>
        <dbReference type="PROSITE" id="PS50089"/>
    </source>
</evidence>
<keyword evidence="1" id="KW-0479">Metal-binding</keyword>
<dbReference type="PROSITE" id="PS50089">
    <property type="entry name" value="ZF_RING_2"/>
    <property type="match status" value="1"/>
</dbReference>
<protein>
    <recommendedName>
        <fullName evidence="5">RING-type domain-containing protein</fullName>
    </recommendedName>
</protein>
<name>A0ABN9TD47_9DINO</name>
<dbReference type="Proteomes" id="UP001189429">
    <property type="component" value="Unassembled WGS sequence"/>
</dbReference>
<keyword evidence="2 4" id="KW-0863">Zinc-finger</keyword>
<keyword evidence="3" id="KW-0862">Zinc</keyword>
<proteinExistence type="predicted"/>
<gene>
    <name evidence="6" type="ORF">PCOR1329_LOCUS37942</name>
</gene>
<reference evidence="6" key="1">
    <citation type="submission" date="2023-10" db="EMBL/GenBank/DDBJ databases">
        <authorList>
            <person name="Chen Y."/>
            <person name="Shah S."/>
            <person name="Dougan E. K."/>
            <person name="Thang M."/>
            <person name="Chan C."/>
        </authorList>
    </citation>
    <scope>NUCLEOTIDE SEQUENCE [LARGE SCALE GENOMIC DNA]</scope>
</reference>
<dbReference type="Gene3D" id="3.30.40.10">
    <property type="entry name" value="Zinc/RING finger domain, C3HC4 (zinc finger)"/>
    <property type="match status" value="1"/>
</dbReference>
<dbReference type="SUPFAM" id="SSF57850">
    <property type="entry name" value="RING/U-box"/>
    <property type="match status" value="1"/>
</dbReference>